<gene>
    <name evidence="1" type="ORF">EIP91_009358</name>
</gene>
<protein>
    <submittedName>
        <fullName evidence="1">Uncharacterized protein</fullName>
    </submittedName>
</protein>
<evidence type="ECO:0000313" key="1">
    <source>
        <dbReference type="EMBL" id="TCD68968.1"/>
    </source>
</evidence>
<proteinExistence type="predicted"/>
<dbReference type="SUPFAM" id="SSF52047">
    <property type="entry name" value="RNI-like"/>
    <property type="match status" value="1"/>
</dbReference>
<organism evidence="1 2">
    <name type="scientific">Steccherinum ochraceum</name>
    <dbReference type="NCBI Taxonomy" id="92696"/>
    <lineage>
        <taxon>Eukaryota</taxon>
        <taxon>Fungi</taxon>
        <taxon>Dikarya</taxon>
        <taxon>Basidiomycota</taxon>
        <taxon>Agaricomycotina</taxon>
        <taxon>Agaricomycetes</taxon>
        <taxon>Polyporales</taxon>
        <taxon>Steccherinaceae</taxon>
        <taxon>Steccherinum</taxon>
    </lineage>
</organism>
<dbReference type="Proteomes" id="UP000292702">
    <property type="component" value="Unassembled WGS sequence"/>
</dbReference>
<comment type="caution">
    <text evidence="1">The sequence shown here is derived from an EMBL/GenBank/DDBJ whole genome shotgun (WGS) entry which is preliminary data.</text>
</comment>
<evidence type="ECO:0000313" key="2">
    <source>
        <dbReference type="Proteomes" id="UP000292702"/>
    </source>
</evidence>
<dbReference type="AlphaFoldDB" id="A0A4R0RXR9"/>
<sequence length="375" mass="42317">MDIKPEVMTASSAPSLIQQFDEKIFNYRRAAVSLSQQRNALLPACRCPPEILSTIFQLYVTSVHGRLSQTSRAQPPFEWIAGVTHTCHYWREVALGTSMLWTIIPVTHCRTEVIEAFVQRSGTAPLVVDTAREAEEEEIALFVPSDRLSLLRSVFGRIGSLKVQLTNELYPALFPQEFTNTPASLHTLVMGLSYETIQFHEFPFPLADETFVPKRTISSLQHLDVRRYSVTWDPSVFPKTLTHLCIDNMHEGSPMSDVVNVISSLGALQELTLCNVIDIGSNIEPLSLLAKRSILRSLAIISLFEWSTLTASYSFLDHFQLPSLRNLEVTTDYPTPTNFEQDLAILRILIPRIIIPQAPIHRLHLPFGAFRTSRC</sequence>
<dbReference type="EMBL" id="RWJN01000053">
    <property type="protein sequence ID" value="TCD68968.1"/>
    <property type="molecule type" value="Genomic_DNA"/>
</dbReference>
<accession>A0A4R0RXR9</accession>
<keyword evidence="2" id="KW-1185">Reference proteome</keyword>
<reference evidence="1 2" key="1">
    <citation type="submission" date="2018-11" db="EMBL/GenBank/DDBJ databases">
        <title>Genome assembly of Steccherinum ochraceum LE-BIN_3174, the white-rot fungus of the Steccherinaceae family (The Residual Polyporoid clade, Polyporales, Basidiomycota).</title>
        <authorList>
            <person name="Fedorova T.V."/>
            <person name="Glazunova O.A."/>
            <person name="Landesman E.O."/>
            <person name="Moiseenko K.V."/>
            <person name="Psurtseva N.V."/>
            <person name="Savinova O.S."/>
            <person name="Shakhova N.V."/>
            <person name="Tyazhelova T.V."/>
            <person name="Vasina D.V."/>
        </authorList>
    </citation>
    <scope>NUCLEOTIDE SEQUENCE [LARGE SCALE GENOMIC DNA]</scope>
    <source>
        <strain evidence="1 2">LE-BIN_3174</strain>
    </source>
</reference>
<dbReference type="OrthoDB" id="2754196at2759"/>
<name>A0A4R0RXR9_9APHY</name>